<dbReference type="GO" id="GO:0006631">
    <property type="term" value="P:fatty acid metabolic process"/>
    <property type="evidence" value="ECO:0007669"/>
    <property type="project" value="TreeGrafter"/>
</dbReference>
<evidence type="ECO:0000259" key="7">
    <source>
        <dbReference type="Pfam" id="PF13193"/>
    </source>
</evidence>
<evidence type="ECO:0000256" key="1">
    <source>
        <dbReference type="ARBA" id="ARBA00022428"/>
    </source>
</evidence>
<dbReference type="Gene3D" id="3.30.300.30">
    <property type="match status" value="1"/>
</dbReference>
<comment type="pathway">
    <text evidence="5">Quinol/quinone metabolism; menaquinone biosynthesis.</text>
</comment>
<dbReference type="Gene3D" id="3.40.50.12780">
    <property type="entry name" value="N-terminal domain of ligase-like"/>
    <property type="match status" value="1"/>
</dbReference>
<keyword evidence="4 5" id="KW-0067">ATP-binding</keyword>
<evidence type="ECO:0000256" key="5">
    <source>
        <dbReference type="HAMAP-Rule" id="MF_00731"/>
    </source>
</evidence>
<dbReference type="EC" id="6.2.1.26" evidence="5"/>
<feature type="domain" description="AMP-dependent synthetase/ligase" evidence="6">
    <location>
        <begin position="6"/>
        <end position="347"/>
    </location>
</feature>
<dbReference type="GO" id="GO:0031956">
    <property type="term" value="F:medium-chain fatty acid-CoA ligase activity"/>
    <property type="evidence" value="ECO:0007669"/>
    <property type="project" value="TreeGrafter"/>
</dbReference>
<dbReference type="Pfam" id="PF13193">
    <property type="entry name" value="AMP-binding_C"/>
    <property type="match status" value="1"/>
</dbReference>
<dbReference type="NCBIfam" id="TIGR01923">
    <property type="entry name" value="menE"/>
    <property type="match status" value="1"/>
</dbReference>
<gene>
    <name evidence="5" type="primary">menE</name>
    <name evidence="8" type="ORF">CBF37_05990</name>
</gene>
<evidence type="ECO:0000256" key="3">
    <source>
        <dbReference type="ARBA" id="ARBA00022741"/>
    </source>
</evidence>
<dbReference type="InterPro" id="IPR000873">
    <property type="entry name" value="AMP-dep_synth/lig_dom"/>
</dbReference>
<keyword evidence="1 5" id="KW-0474">Menaquinone biosynthesis</keyword>
<comment type="pathway">
    <text evidence="5">Quinol/quinone metabolism; 1,4-dihydroxy-2-naphthoate biosynthesis; 1,4-dihydroxy-2-naphthoate from chorismate: step 5/7.</text>
</comment>
<comment type="catalytic activity">
    <reaction evidence="5">
        <text>2-succinylbenzoate + ATP + CoA = 2-succinylbenzoyl-CoA + AMP + diphosphate</text>
        <dbReference type="Rhea" id="RHEA:17009"/>
        <dbReference type="ChEBI" id="CHEBI:18325"/>
        <dbReference type="ChEBI" id="CHEBI:30616"/>
        <dbReference type="ChEBI" id="CHEBI:33019"/>
        <dbReference type="ChEBI" id="CHEBI:57287"/>
        <dbReference type="ChEBI" id="CHEBI:57364"/>
        <dbReference type="ChEBI" id="CHEBI:456215"/>
        <dbReference type="EC" id="6.2.1.26"/>
    </reaction>
</comment>
<evidence type="ECO:0000256" key="2">
    <source>
        <dbReference type="ARBA" id="ARBA00022598"/>
    </source>
</evidence>
<name>A0A429ZYA6_9ENTE</name>
<dbReference type="Pfam" id="PF00501">
    <property type="entry name" value="AMP-binding"/>
    <property type="match status" value="1"/>
</dbReference>
<dbReference type="PANTHER" id="PTHR43201">
    <property type="entry name" value="ACYL-COA SYNTHETASE"/>
    <property type="match status" value="1"/>
</dbReference>
<dbReference type="UniPathway" id="UPA01057">
    <property type="reaction ID" value="UER00166"/>
</dbReference>
<dbReference type="GO" id="GO:0008756">
    <property type="term" value="F:o-succinylbenzoate-CoA ligase activity"/>
    <property type="evidence" value="ECO:0007669"/>
    <property type="project" value="UniProtKB-UniRule"/>
</dbReference>
<evidence type="ECO:0000313" key="8">
    <source>
        <dbReference type="EMBL" id="RST98919.1"/>
    </source>
</evidence>
<dbReference type="Proteomes" id="UP000287857">
    <property type="component" value="Unassembled WGS sequence"/>
</dbReference>
<dbReference type="SUPFAM" id="SSF56801">
    <property type="entry name" value="Acetyl-CoA synthetase-like"/>
    <property type="match status" value="1"/>
</dbReference>
<dbReference type="UniPathway" id="UPA00079"/>
<comment type="function">
    <text evidence="5">Converts 2-succinylbenzoate (OSB) to 2-succinylbenzoyl-CoA (OSB-CoA).</text>
</comment>
<dbReference type="HAMAP" id="MF_00731">
    <property type="entry name" value="MenE"/>
    <property type="match status" value="1"/>
</dbReference>
<dbReference type="InterPro" id="IPR042099">
    <property type="entry name" value="ANL_N_sf"/>
</dbReference>
<dbReference type="RefSeq" id="WP_125983842.1">
    <property type="nucleotide sequence ID" value="NZ_NGJS01000007.1"/>
</dbReference>
<dbReference type="InterPro" id="IPR010192">
    <property type="entry name" value="MenE"/>
</dbReference>
<dbReference type="InterPro" id="IPR045851">
    <property type="entry name" value="AMP-bd_C_sf"/>
</dbReference>
<dbReference type="AlphaFoldDB" id="A0A429ZYA6"/>
<reference evidence="8 9" key="1">
    <citation type="submission" date="2017-05" db="EMBL/GenBank/DDBJ databases">
        <title>Vagococcus spp. assemblies.</title>
        <authorList>
            <person name="Gulvik C.A."/>
        </authorList>
    </citation>
    <scope>NUCLEOTIDE SEQUENCE [LARGE SCALE GENOMIC DNA]</scope>
    <source>
        <strain evidence="8 9">SS1995</strain>
    </source>
</reference>
<dbReference type="GO" id="GO:0005524">
    <property type="term" value="F:ATP binding"/>
    <property type="evidence" value="ECO:0007669"/>
    <property type="project" value="UniProtKB-KW"/>
</dbReference>
<dbReference type="OrthoDB" id="9762242at2"/>
<dbReference type="InterPro" id="IPR025110">
    <property type="entry name" value="AMP-bd_C"/>
</dbReference>
<sequence>MNWLIQQLQERPDAPGLYYGNRMWTFAEIGQEVQERMRYFSGCIPTTAVRIAVMSQNSQELYFTMLALWSLGKEIVCLNIHLQPRELEYQLTDAQVSFVLASEKCRTALQKVQNIKMIPLEQPTDYLEKGYLQFSDMSDEAVATIMYTSGTTGKPKGVIQRFKNHRASAEAAAINLGLSSADCWLCAVPLFHVSGLSIICRHLLYGCSIKLYEHFDAEMVTADLVRGHGSIMSVVPLMLEKLLAEFPDSGYHQKFRLFLLGGGPVSTAMLQECRHYGIEAIQSYGMTETCSQVISLNSKDSLKHIGAVGRPLEGVQIKIVDREYQTVSADTIGEIWLKGPSVISGYLNDAEWHHEKWTLDNWFRTGDMGYLDRHGYLYVVSRLSELIISGGENIYPVEVEHVLEMMPTIKTVAVIGEPDKMWGHVPVVYIVGTATQDEINTFLEGKLAKYKRPKKIYYCRVLPRTASGKLAKHRLLTAEREDFLWR</sequence>
<keyword evidence="3 5" id="KW-0547">Nucleotide-binding</keyword>
<evidence type="ECO:0000313" key="9">
    <source>
        <dbReference type="Proteomes" id="UP000287857"/>
    </source>
</evidence>
<dbReference type="GO" id="GO:0009234">
    <property type="term" value="P:menaquinone biosynthetic process"/>
    <property type="evidence" value="ECO:0007669"/>
    <property type="project" value="UniProtKB-UniRule"/>
</dbReference>
<proteinExistence type="inferred from homology"/>
<comment type="similarity">
    <text evidence="5">Belongs to the ATP-dependent AMP-binding enzyme family. MenE subfamily.</text>
</comment>
<dbReference type="EMBL" id="NGJS01000007">
    <property type="protein sequence ID" value="RST98919.1"/>
    <property type="molecule type" value="Genomic_DNA"/>
</dbReference>
<keyword evidence="9" id="KW-1185">Reference proteome</keyword>
<feature type="domain" description="AMP-binding enzyme C-terminal" evidence="7">
    <location>
        <begin position="398"/>
        <end position="469"/>
    </location>
</feature>
<evidence type="ECO:0000256" key="4">
    <source>
        <dbReference type="ARBA" id="ARBA00022840"/>
    </source>
</evidence>
<dbReference type="InterPro" id="IPR020845">
    <property type="entry name" value="AMP-binding_CS"/>
</dbReference>
<comment type="caution">
    <text evidence="8">The sequence shown here is derived from an EMBL/GenBank/DDBJ whole genome shotgun (WGS) entry which is preliminary data.</text>
</comment>
<evidence type="ECO:0000259" key="6">
    <source>
        <dbReference type="Pfam" id="PF00501"/>
    </source>
</evidence>
<dbReference type="NCBIfam" id="NF002966">
    <property type="entry name" value="PRK03640.1"/>
    <property type="match status" value="1"/>
</dbReference>
<protein>
    <recommendedName>
        <fullName evidence="5">2-succinylbenzoate--CoA ligase</fullName>
        <ecNumber evidence="5">6.2.1.26</ecNumber>
    </recommendedName>
    <alternativeName>
        <fullName evidence="5">o-succinylbenzoyl-CoA synthetase</fullName>
        <shortName evidence="5">OSB-CoA synthetase</shortName>
    </alternativeName>
</protein>
<accession>A0A429ZYA6</accession>
<organism evidence="8 9">
    <name type="scientific">Vagococcus vulneris</name>
    <dbReference type="NCBI Taxonomy" id="1977869"/>
    <lineage>
        <taxon>Bacteria</taxon>
        <taxon>Bacillati</taxon>
        <taxon>Bacillota</taxon>
        <taxon>Bacilli</taxon>
        <taxon>Lactobacillales</taxon>
        <taxon>Enterococcaceae</taxon>
        <taxon>Vagococcus</taxon>
    </lineage>
</organism>
<dbReference type="PANTHER" id="PTHR43201:SF5">
    <property type="entry name" value="MEDIUM-CHAIN ACYL-COA LIGASE ACSF2, MITOCHONDRIAL"/>
    <property type="match status" value="1"/>
</dbReference>
<keyword evidence="2 5" id="KW-0436">Ligase</keyword>
<dbReference type="PROSITE" id="PS00455">
    <property type="entry name" value="AMP_BINDING"/>
    <property type="match status" value="1"/>
</dbReference>